<comment type="caution">
    <text evidence="1">The sequence shown here is derived from an EMBL/GenBank/DDBJ whole genome shotgun (WGS) entry which is preliminary data.</text>
</comment>
<dbReference type="EMBL" id="JACPUR010000013">
    <property type="protein sequence ID" value="MBI3126822.1"/>
    <property type="molecule type" value="Genomic_DNA"/>
</dbReference>
<organism evidence="1 2">
    <name type="scientific">Tectimicrobiota bacterium</name>
    <dbReference type="NCBI Taxonomy" id="2528274"/>
    <lineage>
        <taxon>Bacteria</taxon>
        <taxon>Pseudomonadati</taxon>
        <taxon>Nitrospinota/Tectimicrobiota group</taxon>
        <taxon>Candidatus Tectimicrobiota</taxon>
    </lineage>
</organism>
<proteinExistence type="predicted"/>
<protein>
    <submittedName>
        <fullName evidence="1">Uncharacterized protein</fullName>
    </submittedName>
</protein>
<sequence length="349" mass="37817">MRLLQRPRVPTAFGLWLRLALLALALLLWGLMAMGCAMPPSPPARADGLPEARAARLALYEKTLRHYLERGWLPFLDLGVSLADLKDPDRLIEGMDAAGVALAAVSAPDEDALWEAVRRHPGRLVPLTGEAPAEAWAGRPAEFREGLERRLGRGALGIGPIRAGRLAEGEESRPRLEALAALLAFAAGRRIPVVLDLPPADPDVGRLEKLLADHPAAQVVWTGAGHLPRREMNPGYGHALLRALSLRHANLSFALSTLQPPEASPVIRPQRNLLYDPGGRFTLEWGAVIDSRVGHFLTGSSPGAGSAAAYAARMKAYRRLAIESLAPASRPRVAYQNAWRLLAGEDWKE</sequence>
<dbReference type="Gene3D" id="3.20.20.140">
    <property type="entry name" value="Metal-dependent hydrolases"/>
    <property type="match status" value="1"/>
</dbReference>
<name>A0A932MMS1_UNCTE</name>
<reference evidence="1" key="1">
    <citation type="submission" date="2020-07" db="EMBL/GenBank/DDBJ databases">
        <title>Huge and variable diversity of episymbiotic CPR bacteria and DPANN archaea in groundwater ecosystems.</title>
        <authorList>
            <person name="He C.Y."/>
            <person name="Keren R."/>
            <person name="Whittaker M."/>
            <person name="Farag I.F."/>
            <person name="Doudna J."/>
            <person name="Cate J.H.D."/>
            <person name="Banfield J.F."/>
        </authorList>
    </citation>
    <scope>NUCLEOTIDE SEQUENCE</scope>
    <source>
        <strain evidence="1">NC_groundwater_763_Ag_S-0.2um_68_21</strain>
    </source>
</reference>
<accession>A0A932MMS1</accession>
<dbReference type="Proteomes" id="UP000782312">
    <property type="component" value="Unassembled WGS sequence"/>
</dbReference>
<evidence type="ECO:0000313" key="1">
    <source>
        <dbReference type="EMBL" id="MBI3126822.1"/>
    </source>
</evidence>
<dbReference type="SUPFAM" id="SSF51556">
    <property type="entry name" value="Metallo-dependent hydrolases"/>
    <property type="match status" value="1"/>
</dbReference>
<dbReference type="AlphaFoldDB" id="A0A932MMS1"/>
<evidence type="ECO:0000313" key="2">
    <source>
        <dbReference type="Proteomes" id="UP000782312"/>
    </source>
</evidence>
<dbReference type="InterPro" id="IPR032466">
    <property type="entry name" value="Metal_Hydrolase"/>
</dbReference>
<gene>
    <name evidence="1" type="ORF">HYZ11_04375</name>
</gene>